<evidence type="ECO:0000313" key="4">
    <source>
        <dbReference type="EMBL" id="KAJ7726771.1"/>
    </source>
</evidence>
<accession>A0AAD7HRN3</accession>
<feature type="coiled-coil region" evidence="1">
    <location>
        <begin position="8"/>
        <end position="70"/>
    </location>
</feature>
<dbReference type="AlphaFoldDB" id="A0AAD7HRN3"/>
<evidence type="ECO:0000313" key="5">
    <source>
        <dbReference type="Proteomes" id="UP001215598"/>
    </source>
</evidence>
<dbReference type="InterPro" id="IPR046520">
    <property type="entry name" value="DUF6697"/>
</dbReference>
<dbReference type="Pfam" id="PF20411">
    <property type="entry name" value="DUF6697"/>
    <property type="match status" value="1"/>
</dbReference>
<keyword evidence="5" id="KW-1185">Reference proteome</keyword>
<feature type="region of interest" description="Disordered" evidence="2">
    <location>
        <begin position="479"/>
        <end position="595"/>
    </location>
</feature>
<proteinExistence type="predicted"/>
<gene>
    <name evidence="4" type="ORF">B0H16DRAFT_1735486</name>
</gene>
<dbReference type="Proteomes" id="UP001215598">
    <property type="component" value="Unassembled WGS sequence"/>
</dbReference>
<sequence>MDQKPPFLTGNEEQIRNLQEDKARLQAQLDRTRQQRDDAEKLLTGSQVKVATLEGEVRRQANIIEELKARIGNPAIPEVLMEPLPPAPSPRAIPPLSSQEFIEISDNEDEERARSTLPSVHVEEHRTPKRERHFMDYVVITRSVSRTGTELDAQVAQTSLDQKTAVPGRFKRPRPVSPPLTEDSAATMVDDGDSPRVSTQRSSVSVASTSALPKAVSPPAAPPPKRLRKFKPTDVKVELLQDVATLYLANTATLGINPPPNDVYVPRRFLRENYGGSDQQFLATFHPNKGADRHRRVVFPQAELNPFLPRAPGAPGLIFASRMEIVEDPTPPTPPWALFLKDDPSGKKVWRYMGDYRNRRCGSLTAEQFKSQTLEVKHKWASLLLGSRKHDVYVAMRARIALRKAGVAVIPGDAVEAREMKLVKAERKGEPPVNAIDLNEQDIVAALSRGDETIHIIQLECVSYDHAFVAELARRYATKGGVGRQVKPRKSTGSNKAKSKSNAKGKGKAKQPPAADPDNESGSAFAPESEDSDWESNQIQPRPRRQKKQDVRLSPELGSPTPQLGAPSRSRTPKLGSDESMSDLTELSNSGSEEV</sequence>
<feature type="domain" description="DUF6697" evidence="3">
    <location>
        <begin position="265"/>
        <end position="474"/>
    </location>
</feature>
<evidence type="ECO:0000256" key="2">
    <source>
        <dbReference type="SAM" id="MobiDB-lite"/>
    </source>
</evidence>
<name>A0AAD7HRN3_9AGAR</name>
<evidence type="ECO:0000259" key="3">
    <source>
        <dbReference type="Pfam" id="PF20411"/>
    </source>
</evidence>
<keyword evidence="1" id="KW-0175">Coiled coil</keyword>
<feature type="compositionally biased region" description="Basic residues" evidence="2">
    <location>
        <begin position="497"/>
        <end position="509"/>
    </location>
</feature>
<evidence type="ECO:0000256" key="1">
    <source>
        <dbReference type="SAM" id="Coils"/>
    </source>
</evidence>
<reference evidence="4" key="1">
    <citation type="submission" date="2023-03" db="EMBL/GenBank/DDBJ databases">
        <title>Massive genome expansion in bonnet fungi (Mycena s.s.) driven by repeated elements and novel gene families across ecological guilds.</title>
        <authorList>
            <consortium name="Lawrence Berkeley National Laboratory"/>
            <person name="Harder C.B."/>
            <person name="Miyauchi S."/>
            <person name="Viragh M."/>
            <person name="Kuo A."/>
            <person name="Thoen E."/>
            <person name="Andreopoulos B."/>
            <person name="Lu D."/>
            <person name="Skrede I."/>
            <person name="Drula E."/>
            <person name="Henrissat B."/>
            <person name="Morin E."/>
            <person name="Kohler A."/>
            <person name="Barry K."/>
            <person name="LaButti K."/>
            <person name="Morin E."/>
            <person name="Salamov A."/>
            <person name="Lipzen A."/>
            <person name="Mereny Z."/>
            <person name="Hegedus B."/>
            <person name="Baldrian P."/>
            <person name="Stursova M."/>
            <person name="Weitz H."/>
            <person name="Taylor A."/>
            <person name="Grigoriev I.V."/>
            <person name="Nagy L.G."/>
            <person name="Martin F."/>
            <person name="Kauserud H."/>
        </authorList>
    </citation>
    <scope>NUCLEOTIDE SEQUENCE</scope>
    <source>
        <strain evidence="4">CBHHK182m</strain>
    </source>
</reference>
<feature type="region of interest" description="Disordered" evidence="2">
    <location>
        <begin position="164"/>
        <end position="228"/>
    </location>
</feature>
<protein>
    <recommendedName>
        <fullName evidence="3">DUF6697 domain-containing protein</fullName>
    </recommendedName>
</protein>
<organism evidence="4 5">
    <name type="scientific">Mycena metata</name>
    <dbReference type="NCBI Taxonomy" id="1033252"/>
    <lineage>
        <taxon>Eukaryota</taxon>
        <taxon>Fungi</taxon>
        <taxon>Dikarya</taxon>
        <taxon>Basidiomycota</taxon>
        <taxon>Agaricomycotina</taxon>
        <taxon>Agaricomycetes</taxon>
        <taxon>Agaricomycetidae</taxon>
        <taxon>Agaricales</taxon>
        <taxon>Marasmiineae</taxon>
        <taxon>Mycenaceae</taxon>
        <taxon>Mycena</taxon>
    </lineage>
</organism>
<comment type="caution">
    <text evidence="4">The sequence shown here is derived from an EMBL/GenBank/DDBJ whole genome shotgun (WGS) entry which is preliminary data.</text>
</comment>
<feature type="compositionally biased region" description="Polar residues" evidence="2">
    <location>
        <begin position="582"/>
        <end position="595"/>
    </location>
</feature>
<feature type="compositionally biased region" description="Polar residues" evidence="2">
    <location>
        <begin position="196"/>
        <end position="209"/>
    </location>
</feature>
<dbReference type="EMBL" id="JARKIB010000184">
    <property type="protein sequence ID" value="KAJ7726771.1"/>
    <property type="molecule type" value="Genomic_DNA"/>
</dbReference>